<evidence type="ECO:0000256" key="5">
    <source>
        <dbReference type="RuleBase" id="RU362028"/>
    </source>
</evidence>
<dbReference type="PROSITE" id="PS01129">
    <property type="entry name" value="PSI_RLU"/>
    <property type="match status" value="1"/>
</dbReference>
<dbReference type="NCBIfam" id="TIGR00005">
    <property type="entry name" value="rluA_subfam"/>
    <property type="match status" value="1"/>
</dbReference>
<dbReference type="PANTHER" id="PTHR21600:SF44">
    <property type="entry name" value="RIBOSOMAL LARGE SUBUNIT PSEUDOURIDINE SYNTHASE D"/>
    <property type="match status" value="1"/>
</dbReference>
<feature type="active site" evidence="4">
    <location>
        <position position="135"/>
    </location>
</feature>
<accession>A0A1S6J093</accession>
<dbReference type="OrthoDB" id="9807829at2"/>
<evidence type="ECO:0000259" key="6">
    <source>
        <dbReference type="Pfam" id="PF00849"/>
    </source>
</evidence>
<comment type="catalytic activity">
    <reaction evidence="1 5">
        <text>a uridine in RNA = a pseudouridine in RNA</text>
        <dbReference type="Rhea" id="RHEA:48348"/>
        <dbReference type="Rhea" id="RHEA-COMP:12068"/>
        <dbReference type="Rhea" id="RHEA-COMP:12069"/>
        <dbReference type="ChEBI" id="CHEBI:65314"/>
        <dbReference type="ChEBI" id="CHEBI:65315"/>
    </reaction>
</comment>
<dbReference type="Pfam" id="PF00849">
    <property type="entry name" value="PseudoU_synth_2"/>
    <property type="match status" value="1"/>
</dbReference>
<dbReference type="EMBL" id="CP019698">
    <property type="protein sequence ID" value="AQS60432.1"/>
    <property type="molecule type" value="Genomic_DNA"/>
</dbReference>
<evidence type="ECO:0000256" key="3">
    <source>
        <dbReference type="ARBA" id="ARBA00023235"/>
    </source>
</evidence>
<keyword evidence="8" id="KW-1185">Reference proteome</keyword>
<comment type="function">
    <text evidence="5">Responsible for synthesis of pseudouridine from uracil.</text>
</comment>
<evidence type="ECO:0000313" key="7">
    <source>
        <dbReference type="EMBL" id="AQS60432.1"/>
    </source>
</evidence>
<keyword evidence="3 5" id="KW-0413">Isomerase</keyword>
<dbReference type="InterPro" id="IPR050188">
    <property type="entry name" value="RluA_PseudoU_synthase"/>
</dbReference>
<dbReference type="STRING" id="1833852.B0537_00120"/>
<dbReference type="InterPro" id="IPR006224">
    <property type="entry name" value="PsdUridine_synth_RluA-like_CS"/>
</dbReference>
<dbReference type="CDD" id="cd02869">
    <property type="entry name" value="PseudoU_synth_RluA_like"/>
    <property type="match status" value="1"/>
</dbReference>
<dbReference type="Proteomes" id="UP000189464">
    <property type="component" value="Chromosome"/>
</dbReference>
<dbReference type="SUPFAM" id="SSF55120">
    <property type="entry name" value="Pseudouridine synthase"/>
    <property type="match status" value="1"/>
</dbReference>
<proteinExistence type="inferred from homology"/>
<dbReference type="AlphaFoldDB" id="A0A1S6J093"/>
<comment type="similarity">
    <text evidence="2 5">Belongs to the pseudouridine synthase RluA family.</text>
</comment>
<reference evidence="7 8" key="1">
    <citation type="journal article" date="2016" name="Int. J. Syst. Evol. Microbiol.">
        <title>Desulfotomaculum ferrireducens sp. nov., a moderately thermophilic sulfate-reducing and dissimilatory Fe(III)-reducing bacterium isolated from compost.</title>
        <authorList>
            <person name="Yang G."/>
            <person name="Guo J."/>
            <person name="Zhuang L."/>
            <person name="Yuan Y."/>
            <person name="Zhou S."/>
        </authorList>
    </citation>
    <scope>NUCLEOTIDE SEQUENCE [LARGE SCALE GENOMIC DNA]</scope>
    <source>
        <strain evidence="7 8">GSS09</strain>
    </source>
</reference>
<dbReference type="InterPro" id="IPR006225">
    <property type="entry name" value="PsdUridine_synth_RluC/D"/>
</dbReference>
<evidence type="ECO:0000256" key="2">
    <source>
        <dbReference type="ARBA" id="ARBA00010876"/>
    </source>
</evidence>
<evidence type="ECO:0000313" key="8">
    <source>
        <dbReference type="Proteomes" id="UP000189464"/>
    </source>
</evidence>
<protein>
    <recommendedName>
        <fullName evidence="5">Pseudouridine synthase</fullName>
        <ecNumber evidence="5">5.4.99.-</ecNumber>
    </recommendedName>
</protein>
<gene>
    <name evidence="7" type="ORF">B0537_00120</name>
</gene>
<dbReference type="InterPro" id="IPR020103">
    <property type="entry name" value="PsdUridine_synth_cat_dom_sf"/>
</dbReference>
<dbReference type="GO" id="GO:0003723">
    <property type="term" value="F:RNA binding"/>
    <property type="evidence" value="ECO:0007669"/>
    <property type="project" value="InterPro"/>
</dbReference>
<dbReference type="InterPro" id="IPR006145">
    <property type="entry name" value="PsdUridine_synth_RsuA/RluA"/>
</dbReference>
<organism evidence="7 8">
    <name type="scientific">Desulforamulus ferrireducens</name>
    <dbReference type="NCBI Taxonomy" id="1833852"/>
    <lineage>
        <taxon>Bacteria</taxon>
        <taxon>Bacillati</taxon>
        <taxon>Bacillota</taxon>
        <taxon>Clostridia</taxon>
        <taxon>Eubacteriales</taxon>
        <taxon>Peptococcaceae</taxon>
        <taxon>Desulforamulus</taxon>
    </lineage>
</organism>
<dbReference type="PANTHER" id="PTHR21600">
    <property type="entry name" value="MITOCHONDRIAL RNA PSEUDOURIDINE SYNTHASE"/>
    <property type="match status" value="1"/>
</dbReference>
<dbReference type="Gene3D" id="3.30.2350.10">
    <property type="entry name" value="Pseudouridine synthase"/>
    <property type="match status" value="1"/>
</dbReference>
<dbReference type="GO" id="GO:0000455">
    <property type="term" value="P:enzyme-directed rRNA pseudouridine synthesis"/>
    <property type="evidence" value="ECO:0007669"/>
    <property type="project" value="TreeGrafter"/>
</dbReference>
<dbReference type="GO" id="GO:0009982">
    <property type="term" value="F:pseudouridine synthase activity"/>
    <property type="evidence" value="ECO:0007669"/>
    <property type="project" value="InterPro"/>
</dbReference>
<dbReference type="RefSeq" id="WP_077715459.1">
    <property type="nucleotide sequence ID" value="NZ_CP019698.1"/>
</dbReference>
<evidence type="ECO:0000256" key="4">
    <source>
        <dbReference type="PIRSR" id="PIRSR606225-1"/>
    </source>
</evidence>
<name>A0A1S6J093_9FIRM</name>
<dbReference type="GO" id="GO:0140098">
    <property type="term" value="F:catalytic activity, acting on RNA"/>
    <property type="evidence" value="ECO:0007669"/>
    <property type="project" value="UniProtKB-ARBA"/>
</dbReference>
<dbReference type="EC" id="5.4.99.-" evidence="5"/>
<evidence type="ECO:0000256" key="1">
    <source>
        <dbReference type="ARBA" id="ARBA00000073"/>
    </source>
</evidence>
<dbReference type="KEGG" id="dfg:B0537_00120"/>
<sequence length="298" mass="33456">MKAFTSYRVAAEHAGLTVEDYLKTIHHYSGRRLQKLTRRKGILLKGKSVFLQKKLHSGDLLQVLILEEDTSKLQPEKGPVEILYEDAFLLVLNKPAFMLVHPTGRTTNGTLANYLAYHLQERGQGGTIRPVHRLDRETSGCVIFAKDARSQFLLEQQLKEKTLRRTYWALVKGVVTPPAGTIEAPIGPHPTQANRGAVQAQGQPAITHYRTIRNLGENSLLELTLATGRTHQIRVHLAHLGYPILGDGMYGVRVPWLSRQALHASRVSFHHLQDNREISVDAPLPADLTRALELCERQ</sequence>
<feature type="domain" description="Pseudouridine synthase RsuA/RluA-like" evidence="6">
    <location>
        <begin position="89"/>
        <end position="239"/>
    </location>
</feature>